<dbReference type="eggNOG" id="COG2230">
    <property type="taxonomic scope" value="Bacteria"/>
</dbReference>
<dbReference type="InterPro" id="IPR016461">
    <property type="entry name" value="COMT-like"/>
</dbReference>
<dbReference type="CDD" id="cd02440">
    <property type="entry name" value="AdoMet_MTases"/>
    <property type="match status" value="1"/>
</dbReference>
<dbReference type="Proteomes" id="UP000183015">
    <property type="component" value="Unassembled WGS sequence"/>
</dbReference>
<evidence type="ECO:0000259" key="4">
    <source>
        <dbReference type="Pfam" id="PF00891"/>
    </source>
</evidence>
<dbReference type="RefSeq" id="WP_042453192.1">
    <property type="nucleotide sequence ID" value="NZ_BBPN01000027.1"/>
</dbReference>
<keyword evidence="1" id="KW-0489">Methyltransferase</keyword>
<feature type="domain" description="O-methyltransferase dimerisation" evidence="5">
    <location>
        <begin position="14"/>
        <end position="89"/>
    </location>
</feature>
<organism evidence="6 7">
    <name type="scientific">Streptacidiphilus jiangxiensis</name>
    <dbReference type="NCBI Taxonomy" id="235985"/>
    <lineage>
        <taxon>Bacteria</taxon>
        <taxon>Bacillati</taxon>
        <taxon>Actinomycetota</taxon>
        <taxon>Actinomycetes</taxon>
        <taxon>Kitasatosporales</taxon>
        <taxon>Streptomycetaceae</taxon>
        <taxon>Streptacidiphilus</taxon>
    </lineage>
</organism>
<dbReference type="Gene3D" id="3.40.50.150">
    <property type="entry name" value="Vaccinia Virus protein VP39"/>
    <property type="match status" value="1"/>
</dbReference>
<dbReference type="Gene3D" id="1.10.10.10">
    <property type="entry name" value="Winged helix-like DNA-binding domain superfamily/Winged helix DNA-binding domain"/>
    <property type="match status" value="1"/>
</dbReference>
<dbReference type="InterPro" id="IPR036390">
    <property type="entry name" value="WH_DNA-bd_sf"/>
</dbReference>
<feature type="domain" description="O-methyltransferase C-terminal" evidence="4">
    <location>
        <begin position="137"/>
        <end position="310"/>
    </location>
</feature>
<dbReference type="SUPFAM" id="SSF53335">
    <property type="entry name" value="S-adenosyl-L-methionine-dependent methyltransferases"/>
    <property type="match status" value="1"/>
</dbReference>
<protein>
    <submittedName>
        <fullName evidence="6">Dimerisation domain-containing protein</fullName>
    </submittedName>
</protein>
<reference evidence="7" key="1">
    <citation type="submission" date="2016-10" db="EMBL/GenBank/DDBJ databases">
        <authorList>
            <person name="Varghese N."/>
        </authorList>
    </citation>
    <scope>NUCLEOTIDE SEQUENCE [LARGE SCALE GENOMIC DNA]</scope>
    <source>
        <strain evidence="7">DSM 45096 / BCRC 16803 / CGMCC 4.1857 / CIP 109030 / JCM 12277 / KCTC 19219 / NBRC 100920 / 33214</strain>
    </source>
</reference>
<dbReference type="STRING" id="235985.SAMN05414137_12930"/>
<dbReference type="InterPro" id="IPR012967">
    <property type="entry name" value="COMT_dimerisation"/>
</dbReference>
<dbReference type="PROSITE" id="PS51683">
    <property type="entry name" value="SAM_OMT_II"/>
    <property type="match status" value="1"/>
</dbReference>
<dbReference type="PANTHER" id="PTHR43712">
    <property type="entry name" value="PUTATIVE (AFU_ORTHOLOGUE AFUA_4G14580)-RELATED"/>
    <property type="match status" value="1"/>
</dbReference>
<dbReference type="GO" id="GO:0046983">
    <property type="term" value="F:protein dimerization activity"/>
    <property type="evidence" value="ECO:0007669"/>
    <property type="project" value="InterPro"/>
</dbReference>
<dbReference type="AlphaFoldDB" id="A0A1H7YM25"/>
<evidence type="ECO:0000259" key="5">
    <source>
        <dbReference type="Pfam" id="PF08100"/>
    </source>
</evidence>
<keyword evidence="7" id="KW-1185">Reference proteome</keyword>
<evidence type="ECO:0000256" key="3">
    <source>
        <dbReference type="ARBA" id="ARBA00022691"/>
    </source>
</evidence>
<proteinExistence type="predicted"/>
<evidence type="ECO:0000256" key="2">
    <source>
        <dbReference type="ARBA" id="ARBA00022679"/>
    </source>
</evidence>
<evidence type="ECO:0000313" key="6">
    <source>
        <dbReference type="EMBL" id="SEM46219.1"/>
    </source>
</evidence>
<dbReference type="EMBL" id="FOAZ01000029">
    <property type="protein sequence ID" value="SEM46219.1"/>
    <property type="molecule type" value="Genomic_DNA"/>
</dbReference>
<gene>
    <name evidence="6" type="ORF">SAMN05414137_12930</name>
</gene>
<dbReference type="InterPro" id="IPR029063">
    <property type="entry name" value="SAM-dependent_MTases_sf"/>
</dbReference>
<dbReference type="SUPFAM" id="SSF46785">
    <property type="entry name" value="Winged helix' DNA-binding domain"/>
    <property type="match status" value="1"/>
</dbReference>
<dbReference type="OrthoDB" id="582216at2"/>
<name>A0A1H7YM25_STRJI</name>
<dbReference type="PANTHER" id="PTHR43712:SF2">
    <property type="entry name" value="O-METHYLTRANSFERASE CICE"/>
    <property type="match status" value="1"/>
</dbReference>
<keyword evidence="3" id="KW-0949">S-adenosyl-L-methionine</keyword>
<dbReference type="InterPro" id="IPR036388">
    <property type="entry name" value="WH-like_DNA-bd_sf"/>
</dbReference>
<accession>A0A1H7YM25</accession>
<evidence type="ECO:0000313" key="7">
    <source>
        <dbReference type="Proteomes" id="UP000183015"/>
    </source>
</evidence>
<dbReference type="GO" id="GO:0008171">
    <property type="term" value="F:O-methyltransferase activity"/>
    <property type="evidence" value="ECO:0007669"/>
    <property type="project" value="InterPro"/>
</dbReference>
<evidence type="ECO:0000256" key="1">
    <source>
        <dbReference type="ARBA" id="ARBA00022603"/>
    </source>
</evidence>
<dbReference type="Pfam" id="PF08100">
    <property type="entry name" value="Dimerisation"/>
    <property type="match status" value="1"/>
</dbReference>
<keyword evidence="2" id="KW-0808">Transferase</keyword>
<sequence length="330" mass="35021">MTTSAVPDPEPIIRTACGFMAAKHLYAANELGLFECLADGPADLDTLAARTGLTPRAARISADAMVALGLLDHDAQGYRNTPATQFYLAGKTPADLRPFLRFWDRLSYRTWEGLAQALSKGPSSQITELDEEDQRIASAGIQAITTGAALALAQGDELSGRDRLLDIGGGTGFWSMAVVGAQPQLSATVAELPMVAAIARESVAAAGLADRVAVVSVDARTDPLPAGHDACLLANVIHYFSPEENRALLTRVRDVVEHGALLLVADFWTDPTHTQPLMAALMAGEFAVNLHHGDVYSVDEARAWLEATGWRFTGHRVLAGPLSVVTAEAA</sequence>
<dbReference type="GO" id="GO:0032259">
    <property type="term" value="P:methylation"/>
    <property type="evidence" value="ECO:0007669"/>
    <property type="project" value="UniProtKB-KW"/>
</dbReference>
<dbReference type="Pfam" id="PF00891">
    <property type="entry name" value="Methyltransf_2"/>
    <property type="match status" value="1"/>
</dbReference>
<dbReference type="InterPro" id="IPR001077">
    <property type="entry name" value="COMT_C"/>
</dbReference>